<dbReference type="EMBL" id="JAGXFD010000001">
    <property type="protein sequence ID" value="MBZ9566137.1"/>
    <property type="molecule type" value="Genomic_DNA"/>
</dbReference>
<protein>
    <submittedName>
        <fullName evidence="9">TolC family outer membrane protein</fullName>
    </submittedName>
</protein>
<evidence type="ECO:0000256" key="4">
    <source>
        <dbReference type="ARBA" id="ARBA00022452"/>
    </source>
</evidence>
<evidence type="ECO:0000256" key="6">
    <source>
        <dbReference type="ARBA" id="ARBA00023136"/>
    </source>
</evidence>
<evidence type="ECO:0000256" key="3">
    <source>
        <dbReference type="ARBA" id="ARBA00022448"/>
    </source>
</evidence>
<dbReference type="InterPro" id="IPR010130">
    <property type="entry name" value="T1SS_OMP_TolC"/>
</dbReference>
<sequence length="482" mass="52310">MDGASAATPTGGETDAAPADSMLGNPASQATASGVAAPGEAASAEPLPSLPALFKAALDNDAKLASQRYEAEASQQNVPMAEAGLKPQVQASAGYIYQQSDNYYTDNPAYNPDNELSRVGSDYEARYKGVTRDQTWQLQLTQPLFSLERWRKVGKAEAQSAAAELKVAVGERDLALNVAKSYLDAFLASRKLGLLDAKRKSLELQVKQAQRAYDLGVGDRINLLEARSRLDQAVSDTLQAENELDNALSALERLTGQSPRFDGSALGDLATVDLPSDWGTADDWLSRTANNVEVKLGKQQQKVAEAETGVRAAGHYPELNLNLSYSDRSSNDPFRESRDASASVQLDVPIYQGGYTSASVRQGELSARASRASYTNALQMARQEVRTRLRGLDGDVRQVQALQRSIESSRLFLQAAEKGQQLGLRDLVDVLDARAKLYDQRIQLVEVIRQYLLDQLNLQAAVGALDTRDLVDTMTLLQRVSG</sequence>
<evidence type="ECO:0000256" key="5">
    <source>
        <dbReference type="ARBA" id="ARBA00022692"/>
    </source>
</evidence>
<dbReference type="PANTHER" id="PTHR30026">
    <property type="entry name" value="OUTER MEMBRANE PROTEIN TOLC"/>
    <property type="match status" value="1"/>
</dbReference>
<dbReference type="Gene3D" id="1.20.1600.10">
    <property type="entry name" value="Outer membrane efflux proteins (OEP)"/>
    <property type="match status" value="1"/>
</dbReference>
<evidence type="ECO:0000256" key="2">
    <source>
        <dbReference type="ARBA" id="ARBA00007613"/>
    </source>
</evidence>
<evidence type="ECO:0000313" key="9">
    <source>
        <dbReference type="EMBL" id="MBZ9566137.1"/>
    </source>
</evidence>
<evidence type="ECO:0000256" key="7">
    <source>
        <dbReference type="ARBA" id="ARBA00023237"/>
    </source>
</evidence>
<evidence type="ECO:0000256" key="8">
    <source>
        <dbReference type="SAM" id="MobiDB-lite"/>
    </source>
</evidence>
<name>A0ABS7WWF7_9GAMM</name>
<dbReference type="SUPFAM" id="SSF56954">
    <property type="entry name" value="Outer membrane efflux proteins (OEP)"/>
    <property type="match status" value="1"/>
</dbReference>
<keyword evidence="3" id="KW-0813">Transport</keyword>
<feature type="region of interest" description="Disordered" evidence="8">
    <location>
        <begin position="1"/>
        <end position="45"/>
    </location>
</feature>
<gene>
    <name evidence="9" type="ORF">KGQ91_00295</name>
</gene>
<evidence type="ECO:0000256" key="1">
    <source>
        <dbReference type="ARBA" id="ARBA00004442"/>
    </source>
</evidence>
<comment type="similarity">
    <text evidence="2">Belongs to the outer membrane factor (OMF) (TC 1.B.17) family.</text>
</comment>
<keyword evidence="6" id="KW-0472">Membrane</keyword>
<keyword evidence="10" id="KW-1185">Reference proteome</keyword>
<dbReference type="InterPro" id="IPR051906">
    <property type="entry name" value="TolC-like"/>
</dbReference>
<accession>A0ABS7WWF7</accession>
<dbReference type="Proteomes" id="UP001319883">
    <property type="component" value="Unassembled WGS sequence"/>
</dbReference>
<dbReference type="Pfam" id="PF02321">
    <property type="entry name" value="OEP"/>
    <property type="match status" value="2"/>
</dbReference>
<proteinExistence type="inferred from homology"/>
<comment type="caution">
    <text evidence="9">The sequence shown here is derived from an EMBL/GenBank/DDBJ whole genome shotgun (WGS) entry which is preliminary data.</text>
</comment>
<keyword evidence="4" id="KW-1134">Transmembrane beta strand</keyword>
<evidence type="ECO:0000313" key="10">
    <source>
        <dbReference type="Proteomes" id="UP001319883"/>
    </source>
</evidence>
<keyword evidence="7" id="KW-0998">Cell outer membrane</keyword>
<dbReference type="InterPro" id="IPR003423">
    <property type="entry name" value="OMP_efflux"/>
</dbReference>
<keyword evidence="5" id="KW-0812">Transmembrane</keyword>
<dbReference type="NCBIfam" id="TIGR01844">
    <property type="entry name" value="type_I_sec_TolC"/>
    <property type="match status" value="1"/>
</dbReference>
<reference evidence="9 10" key="1">
    <citation type="submission" date="2021-05" db="EMBL/GenBank/DDBJ databases">
        <title>Petroleum and Energy Research Collection (APPE): ex situ preservation of microbial diversity associated with the oil industry and exploitation of its biotechnological potential.</title>
        <authorList>
            <person name="Paixao C.T.M."/>
            <person name="Gomes M.B."/>
            <person name="Oliveira V.M."/>
        </authorList>
    </citation>
    <scope>NUCLEOTIDE SEQUENCE [LARGE SCALE GENOMIC DNA]</scope>
    <source>
        <strain evidence="9 10">LIT2</strain>
    </source>
</reference>
<organism evidence="9 10">
    <name type="scientific">Modicisalibacter tunisiensis</name>
    <dbReference type="NCBI Taxonomy" id="390637"/>
    <lineage>
        <taxon>Bacteria</taxon>
        <taxon>Pseudomonadati</taxon>
        <taxon>Pseudomonadota</taxon>
        <taxon>Gammaproteobacteria</taxon>
        <taxon>Oceanospirillales</taxon>
        <taxon>Halomonadaceae</taxon>
        <taxon>Modicisalibacter</taxon>
    </lineage>
</organism>
<dbReference type="PANTHER" id="PTHR30026:SF20">
    <property type="entry name" value="OUTER MEMBRANE PROTEIN TOLC"/>
    <property type="match status" value="1"/>
</dbReference>
<comment type="subcellular location">
    <subcellularLocation>
        <location evidence="1">Cell outer membrane</location>
    </subcellularLocation>
</comment>